<proteinExistence type="predicted"/>
<dbReference type="NCBIfam" id="TIGR02605">
    <property type="entry name" value="CxxC_CxxC_SSSS"/>
    <property type="match status" value="1"/>
</dbReference>
<gene>
    <name evidence="2" type="ORF">METESE_22950</name>
</gene>
<dbReference type="SUPFAM" id="SSF57802">
    <property type="entry name" value="Rubredoxin-like"/>
    <property type="match status" value="1"/>
</dbReference>
<dbReference type="AlphaFoldDB" id="A0AA48GTJ4"/>
<organism evidence="2 3">
    <name type="scientific">Mesoterricola sediminis</name>
    <dbReference type="NCBI Taxonomy" id="2927980"/>
    <lineage>
        <taxon>Bacteria</taxon>
        <taxon>Pseudomonadati</taxon>
        <taxon>Acidobacteriota</taxon>
        <taxon>Holophagae</taxon>
        <taxon>Holophagales</taxon>
        <taxon>Holophagaceae</taxon>
        <taxon>Mesoterricola</taxon>
    </lineage>
</organism>
<sequence>MPIYEYECRGCGERHERLERMDAPATHDCPACGAKAGMARRLSAAAVAVGGGTAPAMPPGGGCCSGGGCPFAR</sequence>
<name>A0AA48GTJ4_9BACT</name>
<evidence type="ECO:0000259" key="1">
    <source>
        <dbReference type="SMART" id="SM00834"/>
    </source>
</evidence>
<reference evidence="2" key="1">
    <citation type="journal article" date="2023" name="Int. J. Syst. Evol. Microbiol.">
        <title>Mesoterricola silvestris gen. nov., sp. nov., Mesoterricola sediminis sp. nov., Geothrix oryzae sp. nov., Geothrix edaphica sp. nov., Geothrix rubra sp. nov., and Geothrix limicola sp. nov., six novel members of Acidobacteriota isolated from soils.</title>
        <authorList>
            <person name="Itoh H."/>
            <person name="Sugisawa Y."/>
            <person name="Mise K."/>
            <person name="Xu Z."/>
            <person name="Kuniyasu M."/>
            <person name="Ushijima N."/>
            <person name="Kawano K."/>
            <person name="Kobayashi E."/>
            <person name="Shiratori Y."/>
            <person name="Masuda Y."/>
            <person name="Senoo K."/>
        </authorList>
    </citation>
    <scope>NUCLEOTIDE SEQUENCE</scope>
    <source>
        <strain evidence="2">W786</strain>
    </source>
</reference>
<dbReference type="SMART" id="SM00834">
    <property type="entry name" value="CxxC_CXXC_SSSS"/>
    <property type="match status" value="1"/>
</dbReference>
<evidence type="ECO:0000313" key="3">
    <source>
        <dbReference type="Proteomes" id="UP001228113"/>
    </source>
</evidence>
<dbReference type="RefSeq" id="WP_279342731.1">
    <property type="nucleotide sequence ID" value="NZ_AP027081.1"/>
</dbReference>
<keyword evidence="3" id="KW-1185">Reference proteome</keyword>
<accession>A0AA48GTJ4</accession>
<feature type="domain" description="Putative regulatory protein FmdB zinc ribbon" evidence="1">
    <location>
        <begin position="1"/>
        <end position="43"/>
    </location>
</feature>
<evidence type="ECO:0000313" key="2">
    <source>
        <dbReference type="EMBL" id="BDU77337.1"/>
    </source>
</evidence>
<dbReference type="EMBL" id="AP027081">
    <property type="protein sequence ID" value="BDU77337.1"/>
    <property type="molecule type" value="Genomic_DNA"/>
</dbReference>
<dbReference type="InterPro" id="IPR013429">
    <property type="entry name" value="Regulatory_FmdB_Zinc_ribbon"/>
</dbReference>
<protein>
    <recommendedName>
        <fullName evidence="1">Putative regulatory protein FmdB zinc ribbon domain-containing protein</fullName>
    </recommendedName>
</protein>
<dbReference type="Proteomes" id="UP001228113">
    <property type="component" value="Chromosome"/>
</dbReference>
<dbReference type="KEGG" id="msea:METESE_22950"/>
<dbReference type="Pfam" id="PF09723">
    <property type="entry name" value="Zn_ribbon_8"/>
    <property type="match status" value="1"/>
</dbReference>